<dbReference type="Proteomes" id="UP000682811">
    <property type="component" value="Unassembled WGS sequence"/>
</dbReference>
<accession>A0A919YC63</accession>
<dbReference type="PANTHER" id="PTHR43798:SF31">
    <property type="entry name" value="AB HYDROLASE SUPERFAMILY PROTEIN YCLE"/>
    <property type="match status" value="1"/>
</dbReference>
<gene>
    <name evidence="4" type="ORF">J34TS1_27990</name>
</gene>
<dbReference type="InterPro" id="IPR000073">
    <property type="entry name" value="AB_hydrolase_1"/>
</dbReference>
<dbReference type="GO" id="GO:0004177">
    <property type="term" value="F:aminopeptidase activity"/>
    <property type="evidence" value="ECO:0007669"/>
    <property type="project" value="UniProtKB-EC"/>
</dbReference>
<organism evidence="4 5">
    <name type="scientific">Paenibacillus azoreducens</name>
    <dbReference type="NCBI Taxonomy" id="116718"/>
    <lineage>
        <taxon>Bacteria</taxon>
        <taxon>Bacillati</taxon>
        <taxon>Bacillota</taxon>
        <taxon>Bacilli</taxon>
        <taxon>Bacillales</taxon>
        <taxon>Paenibacillaceae</taxon>
        <taxon>Paenibacillus</taxon>
    </lineage>
</organism>
<dbReference type="AlphaFoldDB" id="A0A919YC63"/>
<keyword evidence="2 4" id="KW-0378">Hydrolase</keyword>
<dbReference type="SUPFAM" id="SSF53474">
    <property type="entry name" value="alpha/beta-Hydrolases"/>
    <property type="match status" value="1"/>
</dbReference>
<comment type="caution">
    <text evidence="4">The sequence shown here is derived from an EMBL/GenBank/DDBJ whole genome shotgun (WGS) entry which is preliminary data.</text>
</comment>
<evidence type="ECO:0000256" key="1">
    <source>
        <dbReference type="ARBA" id="ARBA00010088"/>
    </source>
</evidence>
<dbReference type="PRINTS" id="PR00793">
    <property type="entry name" value="PROAMNOPTASE"/>
</dbReference>
<dbReference type="GO" id="GO:0016020">
    <property type="term" value="C:membrane"/>
    <property type="evidence" value="ECO:0007669"/>
    <property type="project" value="TreeGrafter"/>
</dbReference>
<sequence>MFFIRSTPTISSSSRSVARLEKIRIGGADQWLLMRGKSTRLPVLLWLHGGPGTAQIGFAPYFQRELEQHFVVVNWDQRGAGLSYRRGLPSGAMNLEQFITDAREVTEYLRDKFKQNKIYIVGHSWGSILGVKLAERFPELYRAYIGVGQVVHMVEGERISYRYTQRKAQEEGNAKALRELNELGEDSFYDHRKMTVQRKWLDVYGGVTYLQPMDKVIVPRMFRSSEYNLLDMLRFLRGARFSLQQMWTEVCGINLEGVTRLQIPVHICMGRHDYNTPFELAEKFFHNLQAPVKTWEWFEQSAHFPNFEEPDRFNKHLIYLLAYNLKT</sequence>
<dbReference type="Pfam" id="PF00561">
    <property type="entry name" value="Abhydrolase_1"/>
    <property type="match status" value="1"/>
</dbReference>
<dbReference type="InterPro" id="IPR050266">
    <property type="entry name" value="AB_hydrolase_sf"/>
</dbReference>
<dbReference type="EMBL" id="BORT01000011">
    <property type="protein sequence ID" value="GIO48034.1"/>
    <property type="molecule type" value="Genomic_DNA"/>
</dbReference>
<keyword evidence="5" id="KW-1185">Reference proteome</keyword>
<dbReference type="GO" id="GO:0006508">
    <property type="term" value="P:proteolysis"/>
    <property type="evidence" value="ECO:0007669"/>
    <property type="project" value="InterPro"/>
</dbReference>
<dbReference type="InterPro" id="IPR002410">
    <property type="entry name" value="Peptidase_S33"/>
</dbReference>
<evidence type="ECO:0000256" key="2">
    <source>
        <dbReference type="ARBA" id="ARBA00022801"/>
    </source>
</evidence>
<evidence type="ECO:0000313" key="4">
    <source>
        <dbReference type="EMBL" id="GIO48034.1"/>
    </source>
</evidence>
<dbReference type="Gene3D" id="3.40.50.1820">
    <property type="entry name" value="alpha/beta hydrolase"/>
    <property type="match status" value="1"/>
</dbReference>
<feature type="domain" description="AB hydrolase-1" evidence="3">
    <location>
        <begin position="42"/>
        <end position="149"/>
    </location>
</feature>
<comment type="similarity">
    <text evidence="1">Belongs to the peptidase S33 family.</text>
</comment>
<dbReference type="RefSeq" id="WP_212978764.1">
    <property type="nucleotide sequence ID" value="NZ_AP025343.1"/>
</dbReference>
<name>A0A919YC63_9BACL</name>
<dbReference type="InterPro" id="IPR029058">
    <property type="entry name" value="AB_hydrolase_fold"/>
</dbReference>
<protein>
    <submittedName>
        <fullName evidence="4">Alpha/beta hydrolase</fullName>
    </submittedName>
</protein>
<dbReference type="PANTHER" id="PTHR43798">
    <property type="entry name" value="MONOACYLGLYCEROL LIPASE"/>
    <property type="match status" value="1"/>
</dbReference>
<evidence type="ECO:0000259" key="3">
    <source>
        <dbReference type="Pfam" id="PF00561"/>
    </source>
</evidence>
<reference evidence="4 5" key="1">
    <citation type="submission" date="2021-03" db="EMBL/GenBank/DDBJ databases">
        <title>Antimicrobial resistance genes in bacteria isolated from Japanese honey, and their potential for conferring macrolide and lincosamide resistance in the American foulbrood pathogen Paenibacillus larvae.</title>
        <authorList>
            <person name="Okamoto M."/>
            <person name="Kumagai M."/>
            <person name="Kanamori H."/>
            <person name="Takamatsu D."/>
        </authorList>
    </citation>
    <scope>NUCLEOTIDE SEQUENCE [LARGE SCALE GENOMIC DNA]</scope>
    <source>
        <strain evidence="4 5">J34TS1</strain>
    </source>
</reference>
<evidence type="ECO:0000313" key="5">
    <source>
        <dbReference type="Proteomes" id="UP000682811"/>
    </source>
</evidence>
<proteinExistence type="inferred from homology"/>